<protein>
    <submittedName>
        <fullName evidence="3">Uncharacterized protein</fullName>
    </submittedName>
</protein>
<feature type="region of interest" description="Disordered" evidence="1">
    <location>
        <begin position="261"/>
        <end position="304"/>
    </location>
</feature>
<dbReference type="Proteomes" id="UP000308760">
    <property type="component" value="Unassembled WGS sequence"/>
</dbReference>
<dbReference type="RefSeq" id="WP_136535025.1">
    <property type="nucleotide sequence ID" value="NZ_STGY01000052.1"/>
</dbReference>
<feature type="compositionally biased region" description="Low complexity" evidence="1">
    <location>
        <begin position="116"/>
        <end position="130"/>
    </location>
</feature>
<feature type="transmembrane region" description="Helical" evidence="2">
    <location>
        <begin position="50"/>
        <end position="71"/>
    </location>
</feature>
<gene>
    <name evidence="3" type="ORF">FAB82_13320</name>
</gene>
<comment type="caution">
    <text evidence="3">The sequence shown here is derived from an EMBL/GenBank/DDBJ whole genome shotgun (WGS) entry which is preliminary data.</text>
</comment>
<keyword evidence="2" id="KW-1133">Transmembrane helix</keyword>
<keyword evidence="2" id="KW-0812">Transmembrane</keyword>
<reference evidence="3 4" key="2">
    <citation type="submission" date="2019-05" db="EMBL/GenBank/DDBJ databases">
        <title>Glycomyces buryatensis sp. nov.</title>
        <authorList>
            <person name="Nikitina E."/>
        </authorList>
    </citation>
    <scope>NUCLEOTIDE SEQUENCE [LARGE SCALE GENOMIC DNA]</scope>
    <source>
        <strain evidence="3 4">18</strain>
    </source>
</reference>
<feature type="region of interest" description="Disordered" evidence="1">
    <location>
        <begin position="77"/>
        <end position="130"/>
    </location>
</feature>
<reference evidence="4" key="1">
    <citation type="submission" date="2019-04" db="EMBL/GenBank/DDBJ databases">
        <title>Nocardioides xinjiangensis sp. nov.</title>
        <authorList>
            <person name="Liu S."/>
        </authorList>
    </citation>
    <scope>NUCLEOTIDE SEQUENCE [LARGE SCALE GENOMIC DNA]</scope>
    <source>
        <strain evidence="4">18</strain>
    </source>
</reference>
<sequence>MSTELPPEHDEDAVTAAFASFKSDAARSFPPPSVDDLIMSGPAKLRRRRLVSLAAVLGACTAVTAGGFAVAQTLGPLTGGSDPQGPGAGSQSLSSEEESATTQLGDPAAPESEQDAPTTETSAAPTEGSSVLTIEAPEGDWAEKCVPGEFDIDLGSWEIEGESGWTSGEAVTGDVDADGADDAVLALTCDGKTGVAAFAFEATGEDAENGDAQSLHQLGWVWEPDGSQELSEISSVEAGVITLAGLSGATETWTARYEWDGGAFVEINDEPTTEPSPSESSETPGPDETQSTEASPTITDEEPS</sequence>
<evidence type="ECO:0000313" key="4">
    <source>
        <dbReference type="Proteomes" id="UP000308760"/>
    </source>
</evidence>
<evidence type="ECO:0000256" key="2">
    <source>
        <dbReference type="SAM" id="Phobius"/>
    </source>
</evidence>
<dbReference type="EMBL" id="STGY01000052">
    <property type="protein sequence ID" value="THV41135.1"/>
    <property type="molecule type" value="Genomic_DNA"/>
</dbReference>
<dbReference type="OrthoDB" id="5193890at2"/>
<proteinExistence type="predicted"/>
<feature type="compositionally biased region" description="Polar residues" evidence="1">
    <location>
        <begin position="288"/>
        <end position="298"/>
    </location>
</feature>
<evidence type="ECO:0000313" key="3">
    <source>
        <dbReference type="EMBL" id="THV41135.1"/>
    </source>
</evidence>
<accession>A0A4S8QDZ9</accession>
<feature type="compositionally biased region" description="Low complexity" evidence="1">
    <location>
        <begin position="273"/>
        <end position="284"/>
    </location>
</feature>
<name>A0A4S8QDZ9_9ACTN</name>
<evidence type="ECO:0000256" key="1">
    <source>
        <dbReference type="SAM" id="MobiDB-lite"/>
    </source>
</evidence>
<dbReference type="AlphaFoldDB" id="A0A4S8QDZ9"/>
<organism evidence="3 4">
    <name type="scientific">Glycomyces buryatensis</name>
    <dbReference type="NCBI Taxonomy" id="2570927"/>
    <lineage>
        <taxon>Bacteria</taxon>
        <taxon>Bacillati</taxon>
        <taxon>Actinomycetota</taxon>
        <taxon>Actinomycetes</taxon>
        <taxon>Glycomycetales</taxon>
        <taxon>Glycomycetaceae</taxon>
        <taxon>Glycomyces</taxon>
    </lineage>
</organism>
<feature type="compositionally biased region" description="Polar residues" evidence="1">
    <location>
        <begin position="89"/>
        <end position="104"/>
    </location>
</feature>
<keyword evidence="2" id="KW-0472">Membrane</keyword>
<keyword evidence="4" id="KW-1185">Reference proteome</keyword>